<dbReference type="EMBL" id="CM009294">
    <property type="protein sequence ID" value="PNT34281.1"/>
    <property type="molecule type" value="Genomic_DNA"/>
</dbReference>
<proteinExistence type="predicted"/>
<keyword evidence="3" id="KW-1185">Reference proteome</keyword>
<name>A0A2K2A9S6_POPTR</name>
<protein>
    <submittedName>
        <fullName evidence="2">Uncharacterized protein</fullName>
    </submittedName>
</protein>
<feature type="compositionally biased region" description="Polar residues" evidence="1">
    <location>
        <begin position="24"/>
        <end position="35"/>
    </location>
</feature>
<gene>
    <name evidence="2" type="ORF">POPTR_005G004700</name>
</gene>
<evidence type="ECO:0000313" key="3">
    <source>
        <dbReference type="Proteomes" id="UP000006729"/>
    </source>
</evidence>
<organism evidence="2 3">
    <name type="scientific">Populus trichocarpa</name>
    <name type="common">Western balsam poplar</name>
    <name type="synonym">Populus balsamifera subsp. trichocarpa</name>
    <dbReference type="NCBI Taxonomy" id="3694"/>
    <lineage>
        <taxon>Eukaryota</taxon>
        <taxon>Viridiplantae</taxon>
        <taxon>Streptophyta</taxon>
        <taxon>Embryophyta</taxon>
        <taxon>Tracheophyta</taxon>
        <taxon>Spermatophyta</taxon>
        <taxon>Magnoliopsida</taxon>
        <taxon>eudicotyledons</taxon>
        <taxon>Gunneridae</taxon>
        <taxon>Pentapetalae</taxon>
        <taxon>rosids</taxon>
        <taxon>fabids</taxon>
        <taxon>Malpighiales</taxon>
        <taxon>Salicaceae</taxon>
        <taxon>Saliceae</taxon>
        <taxon>Populus</taxon>
    </lineage>
</organism>
<dbReference type="Proteomes" id="UP000006729">
    <property type="component" value="Chromosome 5"/>
</dbReference>
<dbReference type="AlphaFoldDB" id="A0A2K2A9S6"/>
<dbReference type="InParanoid" id="A0A2K2A9S6"/>
<feature type="region of interest" description="Disordered" evidence="1">
    <location>
        <begin position="1"/>
        <end position="62"/>
    </location>
</feature>
<reference evidence="2 3" key="1">
    <citation type="journal article" date="2006" name="Science">
        <title>The genome of black cottonwood, Populus trichocarpa (Torr. &amp; Gray).</title>
        <authorList>
            <person name="Tuskan G.A."/>
            <person name="Difazio S."/>
            <person name="Jansson S."/>
            <person name="Bohlmann J."/>
            <person name="Grigoriev I."/>
            <person name="Hellsten U."/>
            <person name="Putnam N."/>
            <person name="Ralph S."/>
            <person name="Rombauts S."/>
            <person name="Salamov A."/>
            <person name="Schein J."/>
            <person name="Sterck L."/>
            <person name="Aerts A."/>
            <person name="Bhalerao R.R."/>
            <person name="Bhalerao R.P."/>
            <person name="Blaudez D."/>
            <person name="Boerjan W."/>
            <person name="Brun A."/>
            <person name="Brunner A."/>
            <person name="Busov V."/>
            <person name="Campbell M."/>
            <person name="Carlson J."/>
            <person name="Chalot M."/>
            <person name="Chapman J."/>
            <person name="Chen G.L."/>
            <person name="Cooper D."/>
            <person name="Coutinho P.M."/>
            <person name="Couturier J."/>
            <person name="Covert S."/>
            <person name="Cronk Q."/>
            <person name="Cunningham R."/>
            <person name="Davis J."/>
            <person name="Degroeve S."/>
            <person name="Dejardin A."/>
            <person name="Depamphilis C."/>
            <person name="Detter J."/>
            <person name="Dirks B."/>
            <person name="Dubchak I."/>
            <person name="Duplessis S."/>
            <person name="Ehlting J."/>
            <person name="Ellis B."/>
            <person name="Gendler K."/>
            <person name="Goodstein D."/>
            <person name="Gribskov M."/>
            <person name="Grimwood J."/>
            <person name="Groover A."/>
            <person name="Gunter L."/>
            <person name="Hamberger B."/>
            <person name="Heinze B."/>
            <person name="Helariutta Y."/>
            <person name="Henrissat B."/>
            <person name="Holligan D."/>
            <person name="Holt R."/>
            <person name="Huang W."/>
            <person name="Islam-Faridi N."/>
            <person name="Jones S."/>
            <person name="Jones-Rhoades M."/>
            <person name="Jorgensen R."/>
            <person name="Joshi C."/>
            <person name="Kangasjarvi J."/>
            <person name="Karlsson J."/>
            <person name="Kelleher C."/>
            <person name="Kirkpatrick R."/>
            <person name="Kirst M."/>
            <person name="Kohler A."/>
            <person name="Kalluri U."/>
            <person name="Larimer F."/>
            <person name="Leebens-Mack J."/>
            <person name="Leple J.C."/>
            <person name="Locascio P."/>
            <person name="Lou Y."/>
            <person name="Lucas S."/>
            <person name="Martin F."/>
            <person name="Montanini B."/>
            <person name="Napoli C."/>
            <person name="Nelson D.R."/>
            <person name="Nelson C."/>
            <person name="Nieminen K."/>
            <person name="Nilsson O."/>
            <person name="Pereda V."/>
            <person name="Peter G."/>
            <person name="Philippe R."/>
            <person name="Pilate G."/>
            <person name="Poliakov A."/>
            <person name="Razumovskaya J."/>
            <person name="Richardson P."/>
            <person name="Rinaldi C."/>
            <person name="Ritland K."/>
            <person name="Rouze P."/>
            <person name="Ryaboy D."/>
            <person name="Schmutz J."/>
            <person name="Schrader J."/>
            <person name="Segerman B."/>
            <person name="Shin H."/>
            <person name="Siddiqui A."/>
            <person name="Sterky F."/>
            <person name="Terry A."/>
            <person name="Tsai C.J."/>
            <person name="Uberbacher E."/>
            <person name="Unneberg P."/>
            <person name="Vahala J."/>
            <person name="Wall K."/>
            <person name="Wessler S."/>
            <person name="Yang G."/>
            <person name="Yin T."/>
            <person name="Douglas C."/>
            <person name="Marra M."/>
            <person name="Sandberg G."/>
            <person name="Van de Peer Y."/>
            <person name="Rokhsar D."/>
        </authorList>
    </citation>
    <scope>NUCLEOTIDE SEQUENCE [LARGE SCALE GENOMIC DNA]</scope>
    <source>
        <strain evidence="3">cv. Nisqually</strain>
    </source>
</reference>
<accession>A0A2K2A9S6</accession>
<evidence type="ECO:0000256" key="1">
    <source>
        <dbReference type="SAM" id="MobiDB-lite"/>
    </source>
</evidence>
<sequence length="62" mass="7193">MTDLKHRHTNTRRGHKLQHKHTRPSINIGEQTETSLLKLPRLKRVQTPKSRASNQTATRLTS</sequence>
<feature type="compositionally biased region" description="Basic residues" evidence="1">
    <location>
        <begin position="1"/>
        <end position="23"/>
    </location>
</feature>
<evidence type="ECO:0000313" key="2">
    <source>
        <dbReference type="EMBL" id="PNT34281.1"/>
    </source>
</evidence>
<feature type="compositionally biased region" description="Polar residues" evidence="1">
    <location>
        <begin position="47"/>
        <end position="62"/>
    </location>
</feature>